<protein>
    <submittedName>
        <fullName evidence="7">TetR family transcriptional regulator</fullName>
    </submittedName>
</protein>
<reference evidence="7 8" key="1">
    <citation type="submission" date="2023-03" db="EMBL/GenBank/DDBJ databases">
        <title>Draft genome sequence of the bacteria which degrade cell wall of Tricholomamatutake.</title>
        <authorList>
            <person name="Konishi Y."/>
            <person name="Fukuta Y."/>
            <person name="Shirasaka N."/>
        </authorList>
    </citation>
    <scope>NUCLEOTIDE SEQUENCE [LARGE SCALE GENOMIC DNA]</scope>
    <source>
        <strain evidence="8">mu1</strain>
    </source>
</reference>
<dbReference type="Proteomes" id="UP001157114">
    <property type="component" value="Unassembled WGS sequence"/>
</dbReference>
<evidence type="ECO:0000256" key="5">
    <source>
        <dbReference type="PROSITE-ProRule" id="PRU00335"/>
    </source>
</evidence>
<dbReference type="SUPFAM" id="SSF46689">
    <property type="entry name" value="Homeodomain-like"/>
    <property type="match status" value="1"/>
</dbReference>
<name>A0ABQ6GK81_9BACL</name>
<dbReference type="Gene3D" id="1.10.357.10">
    <property type="entry name" value="Tetracycline Repressor, domain 2"/>
    <property type="match status" value="1"/>
</dbReference>
<gene>
    <name evidence="7" type="ORF">MU1_41140</name>
</gene>
<dbReference type="InterPro" id="IPR050109">
    <property type="entry name" value="HTH-type_TetR-like_transc_reg"/>
</dbReference>
<keyword evidence="3 5" id="KW-0238">DNA-binding</keyword>
<evidence type="ECO:0000256" key="2">
    <source>
        <dbReference type="ARBA" id="ARBA00023015"/>
    </source>
</evidence>
<dbReference type="PRINTS" id="PR00400">
    <property type="entry name" value="TETREPRESSOR"/>
</dbReference>
<dbReference type="Pfam" id="PF02909">
    <property type="entry name" value="TetR_C_1"/>
    <property type="match status" value="1"/>
</dbReference>
<feature type="DNA-binding region" description="H-T-H motif" evidence="5">
    <location>
        <begin position="40"/>
        <end position="59"/>
    </location>
</feature>
<dbReference type="RefSeq" id="WP_284240548.1">
    <property type="nucleotide sequence ID" value="NZ_BSSQ01000016.1"/>
</dbReference>
<accession>A0ABQ6GK81</accession>
<dbReference type="Pfam" id="PF00440">
    <property type="entry name" value="TetR_N"/>
    <property type="match status" value="1"/>
</dbReference>
<dbReference type="Gene3D" id="1.10.10.60">
    <property type="entry name" value="Homeodomain-like"/>
    <property type="match status" value="1"/>
</dbReference>
<dbReference type="InterPro" id="IPR036271">
    <property type="entry name" value="Tet_transcr_reg_TetR-rel_C_sf"/>
</dbReference>
<evidence type="ECO:0000256" key="1">
    <source>
        <dbReference type="ARBA" id="ARBA00022491"/>
    </source>
</evidence>
<dbReference type="PANTHER" id="PTHR30055:SF234">
    <property type="entry name" value="HTH-TYPE TRANSCRIPTIONAL REGULATOR BETI"/>
    <property type="match status" value="1"/>
</dbReference>
<keyword evidence="1" id="KW-0678">Repressor</keyword>
<dbReference type="SUPFAM" id="SSF48498">
    <property type="entry name" value="Tetracyclin repressor-like, C-terminal domain"/>
    <property type="match status" value="1"/>
</dbReference>
<dbReference type="PROSITE" id="PS50977">
    <property type="entry name" value="HTH_TETR_2"/>
    <property type="match status" value="1"/>
</dbReference>
<evidence type="ECO:0000256" key="4">
    <source>
        <dbReference type="ARBA" id="ARBA00023163"/>
    </source>
</evidence>
<dbReference type="InterPro" id="IPR004111">
    <property type="entry name" value="Repressor_TetR_C"/>
</dbReference>
<dbReference type="EMBL" id="BSSQ01000016">
    <property type="protein sequence ID" value="GLX69768.1"/>
    <property type="molecule type" value="Genomic_DNA"/>
</dbReference>
<dbReference type="PRINTS" id="PR00455">
    <property type="entry name" value="HTHTETR"/>
</dbReference>
<sequence>MEHPDGINEEGRLGHVPLDRNRILGAALEVLKEVGLRDLSMKKIADKLHVKTASLYYHVKDKEELMQMLSDRICRDMAWPESSVPWQEQIELWAEEFRRVLLTHRDAVELFKQTIARGVERLTQIEKLYQLLVAAGFQDAYIPWISSILKNYVLSFVSENVQLMTIANDQFTSSDNMSEHYDHFYSQLPEDKFPNMIRLAPIVTRPEWEKEFQFGLGVLINGLANKR</sequence>
<keyword evidence="8" id="KW-1185">Reference proteome</keyword>
<dbReference type="PANTHER" id="PTHR30055">
    <property type="entry name" value="HTH-TYPE TRANSCRIPTIONAL REGULATOR RUTR"/>
    <property type="match status" value="1"/>
</dbReference>
<dbReference type="InterPro" id="IPR001647">
    <property type="entry name" value="HTH_TetR"/>
</dbReference>
<evidence type="ECO:0000313" key="7">
    <source>
        <dbReference type="EMBL" id="GLX69768.1"/>
    </source>
</evidence>
<keyword evidence="4" id="KW-0804">Transcription</keyword>
<feature type="domain" description="HTH tetR-type" evidence="6">
    <location>
        <begin position="17"/>
        <end position="77"/>
    </location>
</feature>
<dbReference type="InterPro" id="IPR009057">
    <property type="entry name" value="Homeodomain-like_sf"/>
</dbReference>
<evidence type="ECO:0000256" key="3">
    <source>
        <dbReference type="ARBA" id="ARBA00023125"/>
    </source>
</evidence>
<organism evidence="7 8">
    <name type="scientific">Paenibacillus glycanilyticus</name>
    <dbReference type="NCBI Taxonomy" id="126569"/>
    <lineage>
        <taxon>Bacteria</taxon>
        <taxon>Bacillati</taxon>
        <taxon>Bacillota</taxon>
        <taxon>Bacilli</taxon>
        <taxon>Bacillales</taxon>
        <taxon>Paenibacillaceae</taxon>
        <taxon>Paenibacillus</taxon>
    </lineage>
</organism>
<comment type="caution">
    <text evidence="7">The sequence shown here is derived from an EMBL/GenBank/DDBJ whole genome shotgun (WGS) entry which is preliminary data.</text>
</comment>
<evidence type="ECO:0000259" key="6">
    <source>
        <dbReference type="PROSITE" id="PS50977"/>
    </source>
</evidence>
<proteinExistence type="predicted"/>
<evidence type="ECO:0000313" key="8">
    <source>
        <dbReference type="Proteomes" id="UP001157114"/>
    </source>
</evidence>
<dbReference type="InterPro" id="IPR003012">
    <property type="entry name" value="Tet_transcr_reg_TetR"/>
</dbReference>
<keyword evidence="2" id="KW-0805">Transcription regulation</keyword>